<gene>
    <name evidence="2" type="ORF">SAMN04244572_04199</name>
    <name evidence="1" type="ORF">SAMN04244579_03102</name>
</gene>
<evidence type="ECO:0000313" key="1">
    <source>
        <dbReference type="EMBL" id="SEJ09646.1"/>
    </source>
</evidence>
<sequence length="68" mass="7495">MTVVPFNRGGGEPPHIDARSFRLLCDAQIEARVLADEETDPQRRADLERLAGQLLAQVERLMPPKGAA</sequence>
<dbReference type="EMBL" id="FNYQ01000115">
    <property type="protein sequence ID" value="SEJ48810.1"/>
    <property type="molecule type" value="Genomic_DNA"/>
</dbReference>
<reference evidence="3 4" key="1">
    <citation type="submission" date="2016-10" db="EMBL/GenBank/DDBJ databases">
        <authorList>
            <person name="de Groot N.N."/>
        </authorList>
    </citation>
    <scope>NUCLEOTIDE SEQUENCE [LARGE SCALE GENOMIC DNA]</scope>
    <source>
        <strain evidence="1 3">DSM 1041</strain>
        <strain evidence="2 4">DSM 373</strain>
    </source>
</reference>
<dbReference type="Proteomes" id="UP000199005">
    <property type="component" value="Unassembled WGS sequence"/>
</dbReference>
<dbReference type="OrthoDB" id="6901475at2"/>
<accession>A0A1H6ZGZ4</accession>
<dbReference type="RefSeq" id="WP_090735146.1">
    <property type="nucleotide sequence ID" value="NZ_FNYO01000038.1"/>
</dbReference>
<dbReference type="AlphaFoldDB" id="A0A1H6ZGZ4"/>
<dbReference type="Proteomes" id="UP000199250">
    <property type="component" value="Unassembled WGS sequence"/>
</dbReference>
<organism evidence="2 4">
    <name type="scientific">Azotobacter beijerinckii</name>
    <dbReference type="NCBI Taxonomy" id="170623"/>
    <lineage>
        <taxon>Bacteria</taxon>
        <taxon>Pseudomonadati</taxon>
        <taxon>Pseudomonadota</taxon>
        <taxon>Gammaproteobacteria</taxon>
        <taxon>Pseudomonadales</taxon>
        <taxon>Pseudomonadaceae</taxon>
        <taxon>Azotobacter</taxon>
    </lineage>
</organism>
<protein>
    <submittedName>
        <fullName evidence="2">Uncharacterized protein</fullName>
    </submittedName>
</protein>
<evidence type="ECO:0000313" key="2">
    <source>
        <dbReference type="EMBL" id="SEJ48810.1"/>
    </source>
</evidence>
<dbReference type="STRING" id="170623.SAMN04244579_03102"/>
<evidence type="ECO:0000313" key="4">
    <source>
        <dbReference type="Proteomes" id="UP000199250"/>
    </source>
</evidence>
<name>A0A1H6ZGZ4_9GAMM</name>
<proteinExistence type="predicted"/>
<evidence type="ECO:0000313" key="3">
    <source>
        <dbReference type="Proteomes" id="UP000199005"/>
    </source>
</evidence>
<dbReference type="EMBL" id="FNYO01000038">
    <property type="protein sequence ID" value="SEJ09646.1"/>
    <property type="molecule type" value="Genomic_DNA"/>
</dbReference>